<dbReference type="SUPFAM" id="SSF51735">
    <property type="entry name" value="NAD(P)-binding Rossmann-fold domains"/>
    <property type="match status" value="1"/>
</dbReference>
<dbReference type="Pfam" id="PF13561">
    <property type="entry name" value="adh_short_C2"/>
    <property type="match status" value="1"/>
</dbReference>
<dbReference type="PRINTS" id="PR00081">
    <property type="entry name" value="GDHRDH"/>
</dbReference>
<dbReference type="EMBL" id="HACG01028797">
    <property type="protein sequence ID" value="CEK75662.1"/>
    <property type="molecule type" value="Transcribed_RNA"/>
</dbReference>
<proteinExistence type="inferred from homology"/>
<reference evidence="2" key="1">
    <citation type="submission" date="2014-12" db="EMBL/GenBank/DDBJ databases">
        <title>Insight into the proteome of Arion vulgaris.</title>
        <authorList>
            <person name="Aradska J."/>
            <person name="Bulat T."/>
            <person name="Smidak R."/>
            <person name="Sarate P."/>
            <person name="Gangsoo J."/>
            <person name="Sialana F."/>
            <person name="Bilban M."/>
            <person name="Lubec G."/>
        </authorList>
    </citation>
    <scope>NUCLEOTIDE SEQUENCE</scope>
    <source>
        <tissue evidence="2">Skin</tissue>
    </source>
</reference>
<comment type="similarity">
    <text evidence="1">Belongs to the short-chain dehydrogenases/reductases (SDR) family.</text>
</comment>
<dbReference type="InterPro" id="IPR036291">
    <property type="entry name" value="NAD(P)-bd_dom_sf"/>
</dbReference>
<organism evidence="2">
    <name type="scientific">Arion vulgaris</name>
    <dbReference type="NCBI Taxonomy" id="1028688"/>
    <lineage>
        <taxon>Eukaryota</taxon>
        <taxon>Metazoa</taxon>
        <taxon>Spiralia</taxon>
        <taxon>Lophotrochozoa</taxon>
        <taxon>Mollusca</taxon>
        <taxon>Gastropoda</taxon>
        <taxon>Heterobranchia</taxon>
        <taxon>Euthyneura</taxon>
        <taxon>Panpulmonata</taxon>
        <taxon>Eupulmonata</taxon>
        <taxon>Stylommatophora</taxon>
        <taxon>Helicina</taxon>
        <taxon>Arionoidea</taxon>
        <taxon>Arionidae</taxon>
        <taxon>Arion</taxon>
    </lineage>
</organism>
<dbReference type="GO" id="GO:0004090">
    <property type="term" value="F:carbonyl reductase (NADPH) activity"/>
    <property type="evidence" value="ECO:0007669"/>
    <property type="project" value="TreeGrafter"/>
</dbReference>
<dbReference type="InterPro" id="IPR002347">
    <property type="entry name" value="SDR_fam"/>
</dbReference>
<gene>
    <name evidence="2" type="primary">ORF96473</name>
</gene>
<dbReference type="AlphaFoldDB" id="A0A0B7A4T2"/>
<dbReference type="PANTHER" id="PTHR43943:SF2">
    <property type="entry name" value="DEHYDROGENASE_REDUCTASE 4"/>
    <property type="match status" value="1"/>
</dbReference>
<accession>A0A0B7A4T2</accession>
<name>A0A0B7A4T2_9EUPU</name>
<dbReference type="PANTHER" id="PTHR43943">
    <property type="entry name" value="DEHYDROGENASE/REDUCTASE (SDR FAMILY) MEMBER 4"/>
    <property type="match status" value="1"/>
</dbReference>
<evidence type="ECO:0008006" key="3">
    <source>
        <dbReference type="Google" id="ProtNLM"/>
    </source>
</evidence>
<sequence length="142" mass="14787">MFDINVKSSFLLCQEVVPEMEKRGGGSIILVTSIAAYSPSQVIGVYSITKTTLIGMVKTLGPELASKNIRINGLAPGIIQTKFSSALTRSQDAKDAVLSTIPLGRLGEPQDCAGAASFLVSDDSSWMTGETIVVAGGAASHL</sequence>
<evidence type="ECO:0000313" key="2">
    <source>
        <dbReference type="EMBL" id="CEK75662.1"/>
    </source>
</evidence>
<dbReference type="Gene3D" id="3.40.50.720">
    <property type="entry name" value="NAD(P)-binding Rossmann-like Domain"/>
    <property type="match status" value="1"/>
</dbReference>
<protein>
    <recommendedName>
        <fullName evidence="3">Dehydrogenase/reductase SDR family member 4</fullName>
    </recommendedName>
</protein>
<evidence type="ECO:0000256" key="1">
    <source>
        <dbReference type="ARBA" id="ARBA00006484"/>
    </source>
</evidence>